<reference evidence="1 2" key="1">
    <citation type="submission" date="2018-06" db="EMBL/GenBank/DDBJ databases">
        <authorList>
            <consortium name="Pathogen Informatics"/>
            <person name="Doyle S."/>
        </authorList>
    </citation>
    <scope>NUCLEOTIDE SEQUENCE [LARGE SCALE GENOMIC DNA]</scope>
    <source>
        <strain evidence="1 2">NCTC9381</strain>
    </source>
</reference>
<evidence type="ECO:0000313" key="1">
    <source>
        <dbReference type="EMBL" id="SUB14324.1"/>
    </source>
</evidence>
<dbReference type="EMBL" id="UGSO01000001">
    <property type="protein sequence ID" value="SUB14324.1"/>
    <property type="molecule type" value="Genomic_DNA"/>
</dbReference>
<gene>
    <name evidence="1" type="ORF">NCTC9381_00164</name>
</gene>
<accession>A0A379A8S7</accession>
<keyword evidence="2" id="KW-1185">Reference proteome</keyword>
<name>A0A379A8S7_ENTAG</name>
<evidence type="ECO:0008006" key="3">
    <source>
        <dbReference type="Google" id="ProtNLM"/>
    </source>
</evidence>
<dbReference type="AlphaFoldDB" id="A0A379A8S7"/>
<evidence type="ECO:0000313" key="2">
    <source>
        <dbReference type="Proteomes" id="UP000254640"/>
    </source>
</evidence>
<proteinExistence type="predicted"/>
<organism evidence="1 2">
    <name type="scientific">Enterobacter agglomerans</name>
    <name type="common">Erwinia herbicola</name>
    <name type="synonym">Pantoea agglomerans</name>
    <dbReference type="NCBI Taxonomy" id="549"/>
    <lineage>
        <taxon>Bacteria</taxon>
        <taxon>Pseudomonadati</taxon>
        <taxon>Pseudomonadota</taxon>
        <taxon>Gammaproteobacteria</taxon>
        <taxon>Enterobacterales</taxon>
        <taxon>Erwiniaceae</taxon>
        <taxon>Pantoea</taxon>
        <taxon>Pantoea agglomerans group</taxon>
    </lineage>
</organism>
<sequence>MDTQQWQRPLIDDRLTPYIEVDAERLEQNLQHMKRKASAAGVALRPPYQNA</sequence>
<dbReference type="Proteomes" id="UP000254640">
    <property type="component" value="Unassembled WGS sequence"/>
</dbReference>
<protein>
    <recommendedName>
        <fullName evidence="3">DSD1 family PLP-dependent enzyme</fullName>
    </recommendedName>
</protein>